<evidence type="ECO:0000256" key="1">
    <source>
        <dbReference type="SAM" id="Coils"/>
    </source>
</evidence>
<name>X0ZCH5_9ZZZZ</name>
<dbReference type="AlphaFoldDB" id="X0ZCH5"/>
<keyword evidence="2" id="KW-0812">Transmembrane</keyword>
<evidence type="ECO:0000256" key="2">
    <source>
        <dbReference type="SAM" id="Phobius"/>
    </source>
</evidence>
<dbReference type="EMBL" id="BARS01051509">
    <property type="protein sequence ID" value="GAG46086.1"/>
    <property type="molecule type" value="Genomic_DNA"/>
</dbReference>
<organism evidence="3">
    <name type="scientific">marine sediment metagenome</name>
    <dbReference type="NCBI Taxonomy" id="412755"/>
    <lineage>
        <taxon>unclassified sequences</taxon>
        <taxon>metagenomes</taxon>
        <taxon>ecological metagenomes</taxon>
    </lineage>
</organism>
<feature type="transmembrane region" description="Helical" evidence="2">
    <location>
        <begin position="12"/>
        <end position="30"/>
    </location>
</feature>
<accession>X0ZCH5</accession>
<sequence>MKKYFYKFRFLVYTILLFTVAIIYEDYFLYSYNYELEVKKFQETIQKKEEQLDEFLKELELKFAGNNNRELFKQNSELLNGFLNEREYVVLIYQNDSLKFWSDNTIPVSNLYSESFLYDRVIYLKNGWFLSLTKKFEDKIIVGLILIKNSYPYENKFL</sequence>
<evidence type="ECO:0000313" key="3">
    <source>
        <dbReference type="EMBL" id="GAG46086.1"/>
    </source>
</evidence>
<feature type="non-terminal residue" evidence="3">
    <location>
        <position position="158"/>
    </location>
</feature>
<comment type="caution">
    <text evidence="3">The sequence shown here is derived from an EMBL/GenBank/DDBJ whole genome shotgun (WGS) entry which is preliminary data.</text>
</comment>
<feature type="coiled-coil region" evidence="1">
    <location>
        <begin position="31"/>
        <end position="58"/>
    </location>
</feature>
<reference evidence="3" key="1">
    <citation type="journal article" date="2014" name="Front. Microbiol.">
        <title>High frequency of phylogenetically diverse reductive dehalogenase-homologous genes in deep subseafloor sedimentary metagenomes.</title>
        <authorList>
            <person name="Kawai M."/>
            <person name="Futagami T."/>
            <person name="Toyoda A."/>
            <person name="Takaki Y."/>
            <person name="Nishi S."/>
            <person name="Hori S."/>
            <person name="Arai W."/>
            <person name="Tsubouchi T."/>
            <person name="Morono Y."/>
            <person name="Uchiyama I."/>
            <person name="Ito T."/>
            <person name="Fujiyama A."/>
            <person name="Inagaki F."/>
            <person name="Takami H."/>
        </authorList>
    </citation>
    <scope>NUCLEOTIDE SEQUENCE</scope>
    <source>
        <strain evidence="3">Expedition CK06-06</strain>
    </source>
</reference>
<keyword evidence="1" id="KW-0175">Coiled coil</keyword>
<gene>
    <name evidence="3" type="ORF">S01H1_76713</name>
</gene>
<keyword evidence="2" id="KW-0472">Membrane</keyword>
<keyword evidence="2" id="KW-1133">Transmembrane helix</keyword>
<proteinExistence type="predicted"/>
<protein>
    <recommendedName>
        <fullName evidence="4">Double Cache domain-containing protein</fullName>
    </recommendedName>
</protein>
<evidence type="ECO:0008006" key="4">
    <source>
        <dbReference type="Google" id="ProtNLM"/>
    </source>
</evidence>